<dbReference type="NCBIfam" id="TIGR00079">
    <property type="entry name" value="pept_deformyl"/>
    <property type="match status" value="1"/>
</dbReference>
<dbReference type="EC" id="3.5.1.88" evidence="4"/>
<dbReference type="Proteomes" id="UP000295600">
    <property type="component" value="Unassembled WGS sequence"/>
</dbReference>
<dbReference type="GO" id="GO:0042586">
    <property type="term" value="F:peptide deformylase activity"/>
    <property type="evidence" value="ECO:0007669"/>
    <property type="project" value="UniProtKB-UniRule"/>
</dbReference>
<keyword evidence="3 4" id="KW-0378">Hydrolase</keyword>
<evidence type="ECO:0000256" key="1">
    <source>
        <dbReference type="ARBA" id="ARBA00010759"/>
    </source>
</evidence>
<comment type="catalytic activity">
    <reaction evidence="4">
        <text>N-terminal N-formyl-L-methionyl-[peptide] + H2O = N-terminal L-methionyl-[peptide] + formate</text>
        <dbReference type="Rhea" id="RHEA:24420"/>
        <dbReference type="Rhea" id="RHEA-COMP:10639"/>
        <dbReference type="Rhea" id="RHEA-COMP:10640"/>
        <dbReference type="ChEBI" id="CHEBI:15377"/>
        <dbReference type="ChEBI" id="CHEBI:15740"/>
        <dbReference type="ChEBI" id="CHEBI:49298"/>
        <dbReference type="ChEBI" id="CHEBI:64731"/>
        <dbReference type="EC" id="3.5.1.88"/>
    </reaction>
</comment>
<evidence type="ECO:0000256" key="4">
    <source>
        <dbReference type="HAMAP-Rule" id="MF_00163"/>
    </source>
</evidence>
<dbReference type="NCBIfam" id="NF001159">
    <property type="entry name" value="PRK00150.1-3"/>
    <property type="match status" value="1"/>
</dbReference>
<evidence type="ECO:0000256" key="2">
    <source>
        <dbReference type="ARBA" id="ARBA00022723"/>
    </source>
</evidence>
<organism evidence="5 6">
    <name type="scientific">Prevotella heparinolytica</name>
    <dbReference type="NCBI Taxonomy" id="28113"/>
    <lineage>
        <taxon>Bacteria</taxon>
        <taxon>Pseudomonadati</taxon>
        <taxon>Bacteroidota</taxon>
        <taxon>Bacteroidia</taxon>
        <taxon>Bacteroidales</taxon>
        <taxon>Bacteroidaceae</taxon>
        <taxon>Bacteroides</taxon>
    </lineage>
</organism>
<comment type="cofactor">
    <cofactor evidence="4">
        <name>Fe(2+)</name>
        <dbReference type="ChEBI" id="CHEBI:29033"/>
    </cofactor>
    <text evidence="4">Binds 1 Fe(2+) ion.</text>
</comment>
<evidence type="ECO:0000256" key="3">
    <source>
        <dbReference type="ARBA" id="ARBA00022801"/>
    </source>
</evidence>
<gene>
    <name evidence="4" type="primary">def</name>
    <name evidence="5" type="ORF">EV202_11934</name>
</gene>
<dbReference type="Gene3D" id="3.90.45.10">
    <property type="entry name" value="Peptide deformylase"/>
    <property type="match status" value="1"/>
</dbReference>
<protein>
    <recommendedName>
        <fullName evidence="4">Peptide deformylase</fullName>
        <shortName evidence="4">PDF</shortName>
        <ecNumber evidence="4">3.5.1.88</ecNumber>
    </recommendedName>
    <alternativeName>
        <fullName evidence="4">Polypeptide deformylase</fullName>
    </alternativeName>
</protein>
<dbReference type="GO" id="GO:0006412">
    <property type="term" value="P:translation"/>
    <property type="evidence" value="ECO:0007669"/>
    <property type="project" value="UniProtKB-UniRule"/>
</dbReference>
<feature type="binding site" evidence="4">
    <location>
        <position position="140"/>
    </location>
    <ligand>
        <name>Fe cation</name>
        <dbReference type="ChEBI" id="CHEBI:24875"/>
    </ligand>
</feature>
<feature type="active site" evidence="4">
    <location>
        <position position="141"/>
    </location>
</feature>
<dbReference type="InterPro" id="IPR036821">
    <property type="entry name" value="Peptide_deformylase_sf"/>
</dbReference>
<dbReference type="SUPFAM" id="SSF56420">
    <property type="entry name" value="Peptide deformylase"/>
    <property type="match status" value="1"/>
</dbReference>
<evidence type="ECO:0000313" key="5">
    <source>
        <dbReference type="EMBL" id="TCO89751.1"/>
    </source>
</evidence>
<keyword evidence="4" id="KW-0408">Iron</keyword>
<evidence type="ECO:0000313" key="6">
    <source>
        <dbReference type="Proteomes" id="UP000295600"/>
    </source>
</evidence>
<reference evidence="5 6" key="1">
    <citation type="submission" date="2019-03" db="EMBL/GenBank/DDBJ databases">
        <title>Genomic Encyclopedia of Type Strains, Phase IV (KMG-IV): sequencing the most valuable type-strain genomes for metagenomic binning, comparative biology and taxonomic classification.</title>
        <authorList>
            <person name="Goeker M."/>
        </authorList>
    </citation>
    <scope>NUCLEOTIDE SEQUENCE [LARGE SCALE GENOMIC DNA]</scope>
    <source>
        <strain evidence="5 6">DSM 23917</strain>
    </source>
</reference>
<dbReference type="RefSeq" id="WP_131926984.1">
    <property type="nucleotide sequence ID" value="NZ_SLXB01000019.1"/>
</dbReference>
<dbReference type="AlphaFoldDB" id="A0A4R2LK10"/>
<dbReference type="Pfam" id="PF01327">
    <property type="entry name" value="Pep_deformylase"/>
    <property type="match status" value="1"/>
</dbReference>
<sequence>MILPVYVYGQPVLRKVAEDITPDYPNLKELIDNMFETMDNAEGVGLAAPQIGLPVRVVTIDLDVLSDDFPEYKGFRKAYINAHILEVSGEEVSMDEGCLSLPGVHEPVKRANRIRVKYLDENLVEHDEVIEGYLARVMQHEFDHLDGKMFIDHLSPLRKQMIKGKLNAILKGKAHCTYKVKTVKK</sequence>
<proteinExistence type="inferred from homology"/>
<comment type="caution">
    <text evidence="5">The sequence shown here is derived from an EMBL/GenBank/DDBJ whole genome shotgun (WGS) entry which is preliminary data.</text>
</comment>
<comment type="similarity">
    <text evidence="1 4">Belongs to the polypeptide deformylase family.</text>
</comment>
<comment type="function">
    <text evidence="4">Removes the formyl group from the N-terminal Met of newly synthesized proteins. Requires at least a dipeptide for an efficient rate of reaction. N-terminal L-methionine is a prerequisite for activity but the enzyme has broad specificity at other positions.</text>
</comment>
<dbReference type="EMBL" id="SLXB01000019">
    <property type="protein sequence ID" value="TCO89751.1"/>
    <property type="molecule type" value="Genomic_DNA"/>
</dbReference>
<dbReference type="CDD" id="cd00487">
    <property type="entry name" value="Pep_deformylase"/>
    <property type="match status" value="1"/>
</dbReference>
<dbReference type="GO" id="GO:0046872">
    <property type="term" value="F:metal ion binding"/>
    <property type="evidence" value="ECO:0007669"/>
    <property type="project" value="UniProtKB-KW"/>
</dbReference>
<dbReference type="InterPro" id="IPR023635">
    <property type="entry name" value="Peptide_deformylase"/>
</dbReference>
<keyword evidence="4" id="KW-0648">Protein biosynthesis</keyword>
<accession>A0A4R2LK10</accession>
<dbReference type="PANTHER" id="PTHR10458">
    <property type="entry name" value="PEPTIDE DEFORMYLASE"/>
    <property type="match status" value="1"/>
</dbReference>
<dbReference type="HAMAP" id="MF_00163">
    <property type="entry name" value="Pep_deformylase"/>
    <property type="match status" value="1"/>
</dbReference>
<feature type="binding site" evidence="4">
    <location>
        <position position="98"/>
    </location>
    <ligand>
        <name>Fe cation</name>
        <dbReference type="ChEBI" id="CHEBI:24875"/>
    </ligand>
</feature>
<name>A0A4R2LK10_9BACE</name>
<dbReference type="PANTHER" id="PTHR10458:SF22">
    <property type="entry name" value="PEPTIDE DEFORMYLASE"/>
    <property type="match status" value="1"/>
</dbReference>
<dbReference type="PRINTS" id="PR01576">
    <property type="entry name" value="PDEFORMYLASE"/>
</dbReference>
<feature type="binding site" evidence="4">
    <location>
        <position position="144"/>
    </location>
    <ligand>
        <name>Fe cation</name>
        <dbReference type="ChEBI" id="CHEBI:24875"/>
    </ligand>
</feature>
<keyword evidence="2 4" id="KW-0479">Metal-binding</keyword>
<dbReference type="PIRSF" id="PIRSF004749">
    <property type="entry name" value="Pep_def"/>
    <property type="match status" value="1"/>
</dbReference>